<dbReference type="eggNOG" id="COG0584">
    <property type="taxonomic scope" value="Bacteria"/>
</dbReference>
<dbReference type="InterPro" id="IPR030395">
    <property type="entry name" value="GP_PDE_dom"/>
</dbReference>
<dbReference type="Gene3D" id="3.20.20.190">
    <property type="entry name" value="Phosphatidylinositol (PI) phosphodiesterase"/>
    <property type="match status" value="1"/>
</dbReference>
<dbReference type="PATRIC" id="fig|1461693.3.peg.1532"/>
<dbReference type="AlphaFoldDB" id="A0A058ZM28"/>
<dbReference type="GO" id="GO:0008081">
    <property type="term" value="F:phosphoric diester hydrolase activity"/>
    <property type="evidence" value="ECO:0007669"/>
    <property type="project" value="InterPro"/>
</dbReference>
<dbReference type="PROSITE" id="PS51704">
    <property type="entry name" value="GP_PDE"/>
    <property type="match status" value="1"/>
</dbReference>
<evidence type="ECO:0000259" key="1">
    <source>
        <dbReference type="PROSITE" id="PS51704"/>
    </source>
</evidence>
<dbReference type="RefSeq" id="WP_035250047.1">
    <property type="nucleotide sequence ID" value="NZ_AQQY01000004.1"/>
</dbReference>
<sequence>MTLPAALLRLPIAHRALHDIADGRPENSLAAIRAAVAAGYAIEIDVQRSSDGQAMVFHDYDLKRLTGTPGPIQQRSAKELSNLKLLGGEEGIPTLRAVLSIIDGQVPLVIEIKDQDGAMGPNVGPLEQAVAEALTGYDGDVAVMSFNPHTVAAFAKVAPHVARGLVARHFDEENSPTLPPATRLRLRDAPDFDTVDAQFLSYDAEYLTNAAVQTLKARGVPVICWTVRSADDEKDARETADNITFEGYLPAIP</sequence>
<dbReference type="PANTHER" id="PTHR46211:SF1">
    <property type="entry name" value="GLYCEROPHOSPHODIESTER PHOSPHODIESTERASE, CYTOPLASMIC"/>
    <property type="match status" value="1"/>
</dbReference>
<dbReference type="InterPro" id="IPR017946">
    <property type="entry name" value="PLC-like_Pdiesterase_TIM-brl"/>
</dbReference>
<dbReference type="STRING" id="1461693.ATO10_07527"/>
<proteinExistence type="predicted"/>
<reference evidence="2 3" key="1">
    <citation type="submission" date="2013-04" db="EMBL/GenBank/DDBJ databases">
        <title>Shimia sp. 22II-S11-Z10 Genome Sequencing.</title>
        <authorList>
            <person name="Lai Q."/>
            <person name="Li G."/>
            <person name="Shao Z."/>
        </authorList>
    </citation>
    <scope>NUCLEOTIDE SEQUENCE [LARGE SCALE GENOMIC DNA]</scope>
    <source>
        <strain evidence="3">22II-S11-Z10</strain>
    </source>
</reference>
<dbReference type="PANTHER" id="PTHR46211">
    <property type="entry name" value="GLYCEROPHOSPHORYL DIESTER PHOSPHODIESTERASE"/>
    <property type="match status" value="1"/>
</dbReference>
<dbReference type="Proteomes" id="UP000024836">
    <property type="component" value="Unassembled WGS sequence"/>
</dbReference>
<feature type="domain" description="GP-PDE" evidence="1">
    <location>
        <begin position="9"/>
        <end position="253"/>
    </location>
</feature>
<accession>A0A058ZM28</accession>
<dbReference type="EMBL" id="AQQY01000004">
    <property type="protein sequence ID" value="KCV82222.1"/>
    <property type="molecule type" value="Genomic_DNA"/>
</dbReference>
<evidence type="ECO:0000313" key="2">
    <source>
        <dbReference type="EMBL" id="KCV82222.1"/>
    </source>
</evidence>
<name>A0A058ZM28_9RHOB</name>
<gene>
    <name evidence="2" type="ORF">ATO10_07527</name>
</gene>
<protein>
    <submittedName>
        <fullName evidence="2">Glycerophosphoryl diester phosphodiesterase</fullName>
    </submittedName>
</protein>
<dbReference type="Pfam" id="PF03009">
    <property type="entry name" value="GDPD"/>
    <property type="match status" value="1"/>
</dbReference>
<organism evidence="2 3">
    <name type="scientific">Actibacterium atlanticum</name>
    <dbReference type="NCBI Taxonomy" id="1461693"/>
    <lineage>
        <taxon>Bacteria</taxon>
        <taxon>Pseudomonadati</taxon>
        <taxon>Pseudomonadota</taxon>
        <taxon>Alphaproteobacteria</taxon>
        <taxon>Rhodobacterales</taxon>
        <taxon>Roseobacteraceae</taxon>
        <taxon>Actibacterium</taxon>
    </lineage>
</organism>
<evidence type="ECO:0000313" key="3">
    <source>
        <dbReference type="Proteomes" id="UP000024836"/>
    </source>
</evidence>
<dbReference type="SUPFAM" id="SSF51695">
    <property type="entry name" value="PLC-like phosphodiesterases"/>
    <property type="match status" value="1"/>
</dbReference>
<dbReference type="GO" id="GO:0006629">
    <property type="term" value="P:lipid metabolic process"/>
    <property type="evidence" value="ECO:0007669"/>
    <property type="project" value="InterPro"/>
</dbReference>
<dbReference type="OrthoDB" id="384721at2"/>
<keyword evidence="3" id="KW-1185">Reference proteome</keyword>
<comment type="caution">
    <text evidence="2">The sequence shown here is derived from an EMBL/GenBank/DDBJ whole genome shotgun (WGS) entry which is preliminary data.</text>
</comment>